<dbReference type="AlphaFoldDB" id="A0ABD5SMD9"/>
<feature type="compositionally biased region" description="Acidic residues" evidence="5">
    <location>
        <begin position="212"/>
        <end position="222"/>
    </location>
</feature>
<dbReference type="RefSeq" id="WP_273739432.1">
    <property type="nucleotide sequence ID" value="NZ_JAQIVI010000253.1"/>
</dbReference>
<dbReference type="Gene3D" id="3.40.390.10">
    <property type="entry name" value="Collagenase (Catalytic Domain)"/>
    <property type="match status" value="1"/>
</dbReference>
<accession>A0ABD5SMD9</accession>
<evidence type="ECO:0000256" key="4">
    <source>
        <dbReference type="ARBA" id="ARBA00022837"/>
    </source>
</evidence>
<keyword evidence="3" id="KW-0732">Signal</keyword>
<evidence type="ECO:0000256" key="2">
    <source>
        <dbReference type="ARBA" id="ARBA00022525"/>
    </source>
</evidence>
<dbReference type="EMBL" id="JBHSWV010000253">
    <property type="protein sequence ID" value="MFC6766470.1"/>
    <property type="molecule type" value="Genomic_DNA"/>
</dbReference>
<dbReference type="InterPro" id="IPR053180">
    <property type="entry name" value="Ca-binding_acidic-repeat"/>
</dbReference>
<dbReference type="PANTHER" id="PTHR37467">
    <property type="entry name" value="EXPORTED CALCIUM-BINDING GLYCOPROTEIN-RELATED"/>
    <property type="match status" value="1"/>
</dbReference>
<feature type="compositionally biased region" description="Acidic residues" evidence="5">
    <location>
        <begin position="48"/>
        <end position="59"/>
    </location>
</feature>
<organism evidence="6 7">
    <name type="scientific">Natrinema soli</name>
    <dbReference type="NCBI Taxonomy" id="1930624"/>
    <lineage>
        <taxon>Archaea</taxon>
        <taxon>Methanobacteriati</taxon>
        <taxon>Methanobacteriota</taxon>
        <taxon>Stenosarchaea group</taxon>
        <taxon>Halobacteria</taxon>
        <taxon>Halobacteriales</taxon>
        <taxon>Natrialbaceae</taxon>
        <taxon>Natrinema</taxon>
    </lineage>
</organism>
<keyword evidence="2" id="KW-0964">Secreted</keyword>
<protein>
    <recommendedName>
        <fullName evidence="8">Thrombospondin type 3 repeat-containing protein</fullName>
    </recommendedName>
</protein>
<dbReference type="Pfam" id="PF18884">
    <property type="entry name" value="TSP3_bac"/>
    <property type="match status" value="7"/>
</dbReference>
<sequence length="452" mass="48128">MLSSRLLTVLVLVVGLLTTGVVAGATVVDPDGDGEPMMVELRDGTAPFDDDTDGDGLDDGAEKRRGTDPTVADTDGDGLADGTEVHDHGTDPLEADTDSDGLDDDAEIRDHETDPAMADTDGDGLDDAPEVRDYETDPLEADTDGDGIDDGTEVRQHGTNPLTTDSDDDGLSDPDELETYGTDPLAADADDDGLADGPEIGEYGTDPTAADTDGDGLDDGAEVTEHGTDPLELDADGDGLADGAEVHRQELYPDADPLRTDIYVELNRMEGVDLERAEIERVVDEFDTAPLSNPDGSSGADLHVVYSNTIPRESSTDVGELTEYRSRYFDRAGKGYHYLAIVENVAGDTARGNVIGKAGLGTMMVESQRGRDHTGSTVMHELGHSLGLSNTDFDGIDSARYSFRSYASVMNYDAPREFYGFSSESGPGTFDDWDYLDEYMFTPATSSVTVDG</sequence>
<feature type="compositionally biased region" description="Acidic residues" evidence="5">
    <location>
        <begin position="165"/>
        <end position="178"/>
    </location>
</feature>
<gene>
    <name evidence="6" type="ORF">ACFQE6_16180</name>
</gene>
<feature type="compositionally biased region" description="Acidic residues" evidence="5">
    <location>
        <begin position="93"/>
        <end position="107"/>
    </location>
</feature>
<name>A0ABD5SMD9_9EURY</name>
<comment type="caution">
    <text evidence="6">The sequence shown here is derived from an EMBL/GenBank/DDBJ whole genome shotgun (WGS) entry which is preliminary data.</text>
</comment>
<dbReference type="InterPro" id="IPR024079">
    <property type="entry name" value="MetalloPept_cat_dom_sf"/>
</dbReference>
<evidence type="ECO:0008006" key="8">
    <source>
        <dbReference type="Google" id="ProtNLM"/>
    </source>
</evidence>
<evidence type="ECO:0000256" key="1">
    <source>
        <dbReference type="ARBA" id="ARBA00004613"/>
    </source>
</evidence>
<keyword evidence="7" id="KW-1185">Reference proteome</keyword>
<dbReference type="Proteomes" id="UP001596383">
    <property type="component" value="Unassembled WGS sequence"/>
</dbReference>
<reference evidence="6 7" key="1">
    <citation type="journal article" date="2019" name="Int. J. Syst. Evol. Microbiol.">
        <title>The Global Catalogue of Microorganisms (GCM) 10K type strain sequencing project: providing services to taxonomists for standard genome sequencing and annotation.</title>
        <authorList>
            <consortium name="The Broad Institute Genomics Platform"/>
            <consortium name="The Broad Institute Genome Sequencing Center for Infectious Disease"/>
            <person name="Wu L."/>
            <person name="Ma J."/>
        </authorList>
    </citation>
    <scope>NUCLEOTIDE SEQUENCE [LARGE SCALE GENOMIC DNA]</scope>
    <source>
        <strain evidence="6 7">LMG 29247</strain>
    </source>
</reference>
<proteinExistence type="predicted"/>
<feature type="region of interest" description="Disordered" evidence="5">
    <location>
        <begin position="30"/>
        <end position="234"/>
    </location>
</feature>
<keyword evidence="4" id="KW-0106">Calcium</keyword>
<feature type="compositionally biased region" description="Acidic residues" evidence="5">
    <location>
        <begin position="136"/>
        <end position="151"/>
    </location>
</feature>
<evidence type="ECO:0000313" key="6">
    <source>
        <dbReference type="EMBL" id="MFC6766470.1"/>
    </source>
</evidence>
<evidence type="ECO:0000256" key="3">
    <source>
        <dbReference type="ARBA" id="ARBA00022729"/>
    </source>
</evidence>
<dbReference type="PANTHER" id="PTHR37467:SF1">
    <property type="entry name" value="EXPORTED CALCIUM-BINDING GLYCOPROTEIN"/>
    <property type="match status" value="1"/>
</dbReference>
<evidence type="ECO:0000256" key="5">
    <source>
        <dbReference type="SAM" id="MobiDB-lite"/>
    </source>
</evidence>
<evidence type="ECO:0000313" key="7">
    <source>
        <dbReference type="Proteomes" id="UP001596383"/>
    </source>
</evidence>
<dbReference type="SUPFAM" id="SSF55486">
    <property type="entry name" value="Metalloproteases ('zincins'), catalytic domain"/>
    <property type="match status" value="1"/>
</dbReference>
<dbReference type="InterPro" id="IPR059100">
    <property type="entry name" value="TSP3_bac"/>
</dbReference>
<comment type="subcellular location">
    <subcellularLocation>
        <location evidence="1">Secreted</location>
    </subcellularLocation>
</comment>